<dbReference type="GO" id="GO:0005524">
    <property type="term" value="F:ATP binding"/>
    <property type="evidence" value="ECO:0007669"/>
    <property type="project" value="InterPro"/>
</dbReference>
<dbReference type="InterPro" id="IPR051343">
    <property type="entry name" value="G-type_lectin_kinases/EP1-like"/>
</dbReference>
<dbReference type="PROSITE" id="PS50011">
    <property type="entry name" value="PROTEIN_KINASE_DOM"/>
    <property type="match status" value="1"/>
</dbReference>
<evidence type="ECO:0000259" key="2">
    <source>
        <dbReference type="PROSITE" id="PS50011"/>
    </source>
</evidence>
<protein>
    <recommendedName>
        <fullName evidence="2">Protein kinase domain-containing protein</fullName>
    </recommendedName>
</protein>
<proteinExistence type="predicted"/>
<sequence length="227" mass="26217">MHSMVNEREKEFQVEISAIARTNHRNSVQLIGFCNKGQHQLLVYEFMCSGSLSDIPFADQRPSWFTRMNIAVGTTRGLHYQHEECSTQIKHCDIKPQNVLLDDSFTAQISDFGLAKHMKINQTQTTTGIRGTKGYIAPEWFRSMPITVKVDVFSYGILLLELICCRKCLDLEGEDDNQMVLAHWAYDCYKEGKLDLLLQNDDTAKSDIKRVERSVMIAIWYIRKIHH</sequence>
<dbReference type="SUPFAM" id="SSF56112">
    <property type="entry name" value="Protein kinase-like (PK-like)"/>
    <property type="match status" value="1"/>
</dbReference>
<dbReference type="EMBL" id="BSYO01000007">
    <property type="protein sequence ID" value="GMH07079.1"/>
    <property type="molecule type" value="Genomic_DNA"/>
</dbReference>
<gene>
    <name evidence="3" type="ORF">Nepgr_008919</name>
</gene>
<comment type="caution">
    <text evidence="3">The sequence shown here is derived from an EMBL/GenBank/DDBJ whole genome shotgun (WGS) entry which is preliminary data.</text>
</comment>
<dbReference type="FunFam" id="1.10.510.10:FF:000537">
    <property type="entry name" value="Putative receptor-like protein kinase"/>
    <property type="match status" value="1"/>
</dbReference>
<dbReference type="InterPro" id="IPR011009">
    <property type="entry name" value="Kinase-like_dom_sf"/>
</dbReference>
<dbReference type="InterPro" id="IPR008271">
    <property type="entry name" value="Ser/Thr_kinase_AS"/>
</dbReference>
<dbReference type="GO" id="GO:0004672">
    <property type="term" value="F:protein kinase activity"/>
    <property type="evidence" value="ECO:0007669"/>
    <property type="project" value="InterPro"/>
</dbReference>
<accession>A0AAD3XJR4</accession>
<dbReference type="Pfam" id="PF00069">
    <property type="entry name" value="Pkinase"/>
    <property type="match status" value="1"/>
</dbReference>
<dbReference type="Gene3D" id="1.10.510.10">
    <property type="entry name" value="Transferase(Phosphotransferase) domain 1"/>
    <property type="match status" value="1"/>
</dbReference>
<keyword evidence="1" id="KW-0732">Signal</keyword>
<organism evidence="3 4">
    <name type="scientific">Nepenthes gracilis</name>
    <name type="common">Slender pitcher plant</name>
    <dbReference type="NCBI Taxonomy" id="150966"/>
    <lineage>
        <taxon>Eukaryota</taxon>
        <taxon>Viridiplantae</taxon>
        <taxon>Streptophyta</taxon>
        <taxon>Embryophyta</taxon>
        <taxon>Tracheophyta</taxon>
        <taxon>Spermatophyta</taxon>
        <taxon>Magnoliopsida</taxon>
        <taxon>eudicotyledons</taxon>
        <taxon>Gunneridae</taxon>
        <taxon>Pentapetalae</taxon>
        <taxon>Caryophyllales</taxon>
        <taxon>Nepenthaceae</taxon>
        <taxon>Nepenthes</taxon>
    </lineage>
</organism>
<reference evidence="3" key="1">
    <citation type="submission" date="2023-05" db="EMBL/GenBank/DDBJ databases">
        <title>Nepenthes gracilis genome sequencing.</title>
        <authorList>
            <person name="Fukushima K."/>
        </authorList>
    </citation>
    <scope>NUCLEOTIDE SEQUENCE</scope>
    <source>
        <strain evidence="3">SING2019-196</strain>
    </source>
</reference>
<name>A0AAD3XJR4_NEPGR</name>
<feature type="domain" description="Protein kinase" evidence="2">
    <location>
        <begin position="1"/>
        <end position="227"/>
    </location>
</feature>
<dbReference type="Proteomes" id="UP001279734">
    <property type="component" value="Unassembled WGS sequence"/>
</dbReference>
<dbReference type="PANTHER" id="PTHR47976:SF108">
    <property type="entry name" value="G-TYPE LECTIN S-RECEPTOR-LIKE SERINE_THREONINE-PROTEIN KINASE LECRK1"/>
    <property type="match status" value="1"/>
</dbReference>
<dbReference type="InterPro" id="IPR000719">
    <property type="entry name" value="Prot_kinase_dom"/>
</dbReference>
<dbReference type="PROSITE" id="PS00108">
    <property type="entry name" value="PROTEIN_KINASE_ST"/>
    <property type="match status" value="1"/>
</dbReference>
<evidence type="ECO:0000313" key="3">
    <source>
        <dbReference type="EMBL" id="GMH07079.1"/>
    </source>
</evidence>
<evidence type="ECO:0000256" key="1">
    <source>
        <dbReference type="ARBA" id="ARBA00022729"/>
    </source>
</evidence>
<evidence type="ECO:0000313" key="4">
    <source>
        <dbReference type="Proteomes" id="UP001279734"/>
    </source>
</evidence>
<dbReference type="Gene3D" id="3.30.200.20">
    <property type="entry name" value="Phosphorylase Kinase, domain 1"/>
    <property type="match status" value="1"/>
</dbReference>
<dbReference type="SMART" id="SM00220">
    <property type="entry name" value="S_TKc"/>
    <property type="match status" value="1"/>
</dbReference>
<dbReference type="AlphaFoldDB" id="A0AAD3XJR4"/>
<dbReference type="PANTHER" id="PTHR47976">
    <property type="entry name" value="G-TYPE LECTIN S-RECEPTOR-LIKE SERINE/THREONINE-PROTEIN KINASE SD2-5"/>
    <property type="match status" value="1"/>
</dbReference>
<keyword evidence="4" id="KW-1185">Reference proteome</keyword>